<name>A0A9N8ZW46_9GLOM</name>
<evidence type="ECO:0000313" key="1">
    <source>
        <dbReference type="EMBL" id="CAG8510499.1"/>
    </source>
</evidence>
<dbReference type="EMBL" id="CAJVPK010000439">
    <property type="protein sequence ID" value="CAG8510499.1"/>
    <property type="molecule type" value="Genomic_DNA"/>
</dbReference>
<comment type="caution">
    <text evidence="1">The sequence shown here is derived from an EMBL/GenBank/DDBJ whole genome shotgun (WGS) entry which is preliminary data.</text>
</comment>
<dbReference type="OrthoDB" id="2434778at2759"/>
<evidence type="ECO:0000313" key="2">
    <source>
        <dbReference type="Proteomes" id="UP000789706"/>
    </source>
</evidence>
<sequence length="127" mass="14595">MPFDKEKENKRMLNVIGESDYAVFKKAKISFNVSYGTGTTSVTVRKGSATVDSLKKREFEQEIEKVQETKSQIHRSSSPPIPQKFSFTASEQGSYVEPILHHSERVLFKFITRHEKYIPLITVKDLL</sequence>
<accession>A0A9N8ZW46</accession>
<keyword evidence="2" id="KW-1185">Reference proteome</keyword>
<dbReference type="Proteomes" id="UP000789706">
    <property type="component" value="Unassembled WGS sequence"/>
</dbReference>
<proteinExistence type="predicted"/>
<gene>
    <name evidence="1" type="ORF">DEBURN_LOCUS5149</name>
</gene>
<protein>
    <submittedName>
        <fullName evidence="1">9179_t:CDS:1</fullName>
    </submittedName>
</protein>
<dbReference type="AlphaFoldDB" id="A0A9N8ZW46"/>
<organism evidence="1 2">
    <name type="scientific">Diversispora eburnea</name>
    <dbReference type="NCBI Taxonomy" id="1213867"/>
    <lineage>
        <taxon>Eukaryota</taxon>
        <taxon>Fungi</taxon>
        <taxon>Fungi incertae sedis</taxon>
        <taxon>Mucoromycota</taxon>
        <taxon>Glomeromycotina</taxon>
        <taxon>Glomeromycetes</taxon>
        <taxon>Diversisporales</taxon>
        <taxon>Diversisporaceae</taxon>
        <taxon>Diversispora</taxon>
    </lineage>
</organism>
<reference evidence="1" key="1">
    <citation type="submission" date="2021-06" db="EMBL/GenBank/DDBJ databases">
        <authorList>
            <person name="Kallberg Y."/>
            <person name="Tangrot J."/>
            <person name="Rosling A."/>
        </authorList>
    </citation>
    <scope>NUCLEOTIDE SEQUENCE</scope>
    <source>
        <strain evidence="1">AZ414A</strain>
    </source>
</reference>